<dbReference type="AlphaFoldDB" id="A0A6N9HAQ7"/>
<evidence type="ECO:0000256" key="11">
    <source>
        <dbReference type="RuleBase" id="RU000639"/>
    </source>
</evidence>
<feature type="region of interest" description="Disordered" evidence="13">
    <location>
        <begin position="1"/>
        <end position="96"/>
    </location>
</feature>
<evidence type="ECO:0000313" key="14">
    <source>
        <dbReference type="EMBL" id="MYM20584.1"/>
    </source>
</evidence>
<comment type="function">
    <text evidence="7 10 11">Participates actively in the response to hyperosmotic and heat shock by preventing the aggregation of stress-denatured proteins, in association with DnaK and GrpE. It is the nucleotide exchange factor for DnaK and may function as a thermosensor. Unfolded proteins bind initially to DnaJ; upon interaction with the DnaJ-bound protein, DnaK hydrolyzes its bound ATP, resulting in the formation of a stable complex. GrpE releases ADP from DnaK; ATP binding to DnaK triggers the release of the substrate protein, thus completing the reaction cycle. Several rounds of ATP-dependent interactions between DnaJ, DnaK and GrpE are required for fully efficient folding.</text>
</comment>
<dbReference type="GO" id="GO:0051087">
    <property type="term" value="F:protein-folding chaperone binding"/>
    <property type="evidence" value="ECO:0007669"/>
    <property type="project" value="InterPro"/>
</dbReference>
<accession>A0A6N9HAQ7</accession>
<dbReference type="CDD" id="cd00446">
    <property type="entry name" value="GrpE"/>
    <property type="match status" value="1"/>
</dbReference>
<dbReference type="Proteomes" id="UP000469215">
    <property type="component" value="Unassembled WGS sequence"/>
</dbReference>
<evidence type="ECO:0000256" key="5">
    <source>
        <dbReference type="ARBA" id="ARBA00023016"/>
    </source>
</evidence>
<dbReference type="RefSeq" id="WP_160953999.1">
    <property type="nucleotide sequence ID" value="NZ_WWEQ01000061.1"/>
</dbReference>
<dbReference type="EMBL" id="WWEQ01000061">
    <property type="protein sequence ID" value="MYM20584.1"/>
    <property type="molecule type" value="Genomic_DNA"/>
</dbReference>
<evidence type="ECO:0000256" key="10">
    <source>
        <dbReference type="HAMAP-Rule" id="MF_01151"/>
    </source>
</evidence>
<name>A0A6N9HAQ7_9MICO</name>
<evidence type="ECO:0000313" key="15">
    <source>
        <dbReference type="Proteomes" id="UP000469215"/>
    </source>
</evidence>
<feature type="compositionally biased region" description="Basic and acidic residues" evidence="13">
    <location>
        <begin position="28"/>
        <end position="47"/>
    </location>
</feature>
<dbReference type="PRINTS" id="PR00773">
    <property type="entry name" value="GRPEPROTEIN"/>
</dbReference>
<dbReference type="Gene3D" id="3.90.20.20">
    <property type="match status" value="1"/>
</dbReference>
<keyword evidence="5 10" id="KW-0346">Stress response</keyword>
<comment type="caution">
    <text evidence="14">The sequence shown here is derived from an EMBL/GenBank/DDBJ whole genome shotgun (WGS) entry which is preliminary data.</text>
</comment>
<evidence type="ECO:0000256" key="3">
    <source>
        <dbReference type="ARBA" id="ARBA00011738"/>
    </source>
</evidence>
<dbReference type="Pfam" id="PF01025">
    <property type="entry name" value="GrpE"/>
    <property type="match status" value="1"/>
</dbReference>
<dbReference type="FunFam" id="2.30.22.10:FF:000001">
    <property type="entry name" value="Protein GrpE"/>
    <property type="match status" value="1"/>
</dbReference>
<dbReference type="InterPro" id="IPR000740">
    <property type="entry name" value="GrpE"/>
</dbReference>
<keyword evidence="15" id="KW-1185">Reference proteome</keyword>
<evidence type="ECO:0000256" key="1">
    <source>
        <dbReference type="ARBA" id="ARBA00004496"/>
    </source>
</evidence>
<dbReference type="GO" id="GO:0042803">
    <property type="term" value="F:protein homodimerization activity"/>
    <property type="evidence" value="ECO:0007669"/>
    <property type="project" value="InterPro"/>
</dbReference>
<dbReference type="PANTHER" id="PTHR21237:SF23">
    <property type="entry name" value="GRPE PROTEIN HOMOLOG, MITOCHONDRIAL"/>
    <property type="match status" value="1"/>
</dbReference>
<sequence>MTAENPENGPQSDQGNQEDQAAQGFSFSDKRRVDPDSGAVREPHEAEAGAGAGPAGASAAEGAADAADLGVDIPDDASALDPENAPAPQSEEAAKYLDDLQRLNAEYAAYRRRSAREQDKARAAGAASFAEAIIPVLDEVKLAADNGDVTGPFESHVAKLRAALEKAGFVQYGEVGEEFDPNIHEALMQQPSDEVGEPTVFAVMQPGYRLGDRVLRAARVGVSQPAE</sequence>
<evidence type="ECO:0000256" key="2">
    <source>
        <dbReference type="ARBA" id="ARBA00009054"/>
    </source>
</evidence>
<dbReference type="InterPro" id="IPR009012">
    <property type="entry name" value="GrpE_head"/>
</dbReference>
<dbReference type="GO" id="GO:0006457">
    <property type="term" value="P:protein folding"/>
    <property type="evidence" value="ECO:0007669"/>
    <property type="project" value="InterPro"/>
</dbReference>
<gene>
    <name evidence="10 14" type="primary">grpE</name>
    <name evidence="14" type="ORF">GSY69_11585</name>
</gene>
<comment type="similarity">
    <text evidence="2 10 12">Belongs to the GrpE family.</text>
</comment>
<dbReference type="GO" id="GO:0000774">
    <property type="term" value="F:adenyl-nucleotide exchange factor activity"/>
    <property type="evidence" value="ECO:0007669"/>
    <property type="project" value="InterPro"/>
</dbReference>
<comment type="subunit">
    <text evidence="3 10">Homodimer.</text>
</comment>
<dbReference type="GO" id="GO:0051082">
    <property type="term" value="F:unfolded protein binding"/>
    <property type="evidence" value="ECO:0007669"/>
    <property type="project" value="TreeGrafter"/>
</dbReference>
<dbReference type="Gene3D" id="2.30.22.10">
    <property type="entry name" value="Head domain of nucleotide exchange factor GrpE"/>
    <property type="match status" value="1"/>
</dbReference>
<evidence type="ECO:0000256" key="13">
    <source>
        <dbReference type="SAM" id="MobiDB-lite"/>
    </source>
</evidence>
<dbReference type="GO" id="GO:0005737">
    <property type="term" value="C:cytoplasm"/>
    <property type="evidence" value="ECO:0007669"/>
    <property type="project" value="UniProtKB-SubCell"/>
</dbReference>
<protein>
    <recommendedName>
        <fullName evidence="8 10">Protein GrpE</fullName>
    </recommendedName>
    <alternativeName>
        <fullName evidence="9 10">HSP-70 cofactor</fullName>
    </alternativeName>
</protein>
<dbReference type="SUPFAM" id="SSF58014">
    <property type="entry name" value="Coiled-coil domain of nucleotide exchange factor GrpE"/>
    <property type="match status" value="1"/>
</dbReference>
<proteinExistence type="inferred from homology"/>
<comment type="subcellular location">
    <subcellularLocation>
        <location evidence="1 10">Cytoplasm</location>
    </subcellularLocation>
</comment>
<evidence type="ECO:0000256" key="8">
    <source>
        <dbReference type="ARBA" id="ARBA00072274"/>
    </source>
</evidence>
<keyword evidence="6 10" id="KW-0143">Chaperone</keyword>
<feature type="compositionally biased region" description="Low complexity" evidence="13">
    <location>
        <begin position="55"/>
        <end position="67"/>
    </location>
</feature>
<dbReference type="SUPFAM" id="SSF51064">
    <property type="entry name" value="Head domain of nucleotide exchange factor GrpE"/>
    <property type="match status" value="1"/>
</dbReference>
<dbReference type="PROSITE" id="PS01071">
    <property type="entry name" value="GRPE"/>
    <property type="match status" value="1"/>
</dbReference>
<evidence type="ECO:0000256" key="6">
    <source>
        <dbReference type="ARBA" id="ARBA00023186"/>
    </source>
</evidence>
<organism evidence="14 15">
    <name type="scientific">Brevibacterium rongguiense</name>
    <dbReference type="NCBI Taxonomy" id="2695267"/>
    <lineage>
        <taxon>Bacteria</taxon>
        <taxon>Bacillati</taxon>
        <taxon>Actinomycetota</taxon>
        <taxon>Actinomycetes</taxon>
        <taxon>Micrococcales</taxon>
        <taxon>Brevibacteriaceae</taxon>
        <taxon>Brevibacterium</taxon>
    </lineage>
</organism>
<reference evidence="14 15" key="1">
    <citation type="submission" date="2020-01" db="EMBL/GenBank/DDBJ databases">
        <authorList>
            <person name="Deng T."/>
        </authorList>
    </citation>
    <scope>NUCLEOTIDE SEQUENCE [LARGE SCALE GENOMIC DNA]</scope>
    <source>
        <strain evidence="14 15">5221</strain>
    </source>
</reference>
<dbReference type="HAMAP" id="MF_01151">
    <property type="entry name" value="GrpE"/>
    <property type="match status" value="1"/>
</dbReference>
<dbReference type="InterPro" id="IPR013805">
    <property type="entry name" value="GrpE_CC"/>
</dbReference>
<dbReference type="PANTHER" id="PTHR21237">
    <property type="entry name" value="GRPE PROTEIN"/>
    <property type="match status" value="1"/>
</dbReference>
<keyword evidence="4 10" id="KW-0963">Cytoplasm</keyword>
<evidence type="ECO:0000256" key="12">
    <source>
        <dbReference type="RuleBase" id="RU004478"/>
    </source>
</evidence>
<evidence type="ECO:0000256" key="7">
    <source>
        <dbReference type="ARBA" id="ARBA00053401"/>
    </source>
</evidence>
<evidence type="ECO:0000256" key="4">
    <source>
        <dbReference type="ARBA" id="ARBA00022490"/>
    </source>
</evidence>
<evidence type="ECO:0000256" key="9">
    <source>
        <dbReference type="ARBA" id="ARBA00076414"/>
    </source>
</evidence>
<feature type="compositionally biased region" description="Polar residues" evidence="13">
    <location>
        <begin position="8"/>
        <end position="26"/>
    </location>
</feature>